<dbReference type="OrthoDB" id="9979034at2759"/>
<dbReference type="PANTHER" id="PTHR19134:SF531">
    <property type="entry name" value="TYROSINE-PROTEIN PHOSPHATASE LAR"/>
    <property type="match status" value="1"/>
</dbReference>
<dbReference type="Gene3D" id="3.90.190.10">
    <property type="entry name" value="Protein tyrosine phosphatase superfamily"/>
    <property type="match status" value="1"/>
</dbReference>
<dbReference type="EMBL" id="UYRU01053489">
    <property type="protein sequence ID" value="VDN12274.1"/>
    <property type="molecule type" value="Genomic_DNA"/>
</dbReference>
<reference evidence="3 4" key="1">
    <citation type="submission" date="2018-11" db="EMBL/GenBank/DDBJ databases">
        <authorList>
            <consortium name="Pathogen Informatics"/>
        </authorList>
    </citation>
    <scope>NUCLEOTIDE SEQUENCE [LARGE SCALE GENOMIC DNA]</scope>
</reference>
<organism evidence="3 4">
    <name type="scientific">Dibothriocephalus latus</name>
    <name type="common">Fish tapeworm</name>
    <name type="synonym">Diphyllobothrium latum</name>
    <dbReference type="NCBI Taxonomy" id="60516"/>
    <lineage>
        <taxon>Eukaryota</taxon>
        <taxon>Metazoa</taxon>
        <taxon>Spiralia</taxon>
        <taxon>Lophotrochozoa</taxon>
        <taxon>Platyhelminthes</taxon>
        <taxon>Cestoda</taxon>
        <taxon>Eucestoda</taxon>
        <taxon>Diphyllobothriidea</taxon>
        <taxon>Diphyllobothriidae</taxon>
        <taxon>Dibothriocephalus</taxon>
    </lineage>
</organism>
<dbReference type="PROSITE" id="PS50056">
    <property type="entry name" value="TYR_PHOSPHATASE_2"/>
    <property type="match status" value="1"/>
</dbReference>
<dbReference type="InterPro" id="IPR000387">
    <property type="entry name" value="Tyr_Pase_dom"/>
</dbReference>
<accession>A0A3P7L6X6</accession>
<proteinExistence type="predicted"/>
<evidence type="ECO:0000259" key="1">
    <source>
        <dbReference type="PROSITE" id="PS50055"/>
    </source>
</evidence>
<evidence type="ECO:0008006" key="5">
    <source>
        <dbReference type="Google" id="ProtNLM"/>
    </source>
</evidence>
<evidence type="ECO:0000313" key="3">
    <source>
        <dbReference type="EMBL" id="VDN12274.1"/>
    </source>
</evidence>
<dbReference type="SUPFAM" id="SSF52799">
    <property type="entry name" value="(Phosphotyrosine protein) phosphatases II"/>
    <property type="match status" value="1"/>
</dbReference>
<dbReference type="GO" id="GO:0004725">
    <property type="term" value="F:protein tyrosine phosphatase activity"/>
    <property type="evidence" value="ECO:0007669"/>
    <property type="project" value="InterPro"/>
</dbReference>
<dbReference type="CDD" id="cd00047">
    <property type="entry name" value="PTPc"/>
    <property type="match status" value="1"/>
</dbReference>
<dbReference type="AlphaFoldDB" id="A0A3P7L6X6"/>
<feature type="domain" description="Tyrosine specific protein phosphatases" evidence="2">
    <location>
        <begin position="179"/>
        <end position="256"/>
    </location>
</feature>
<dbReference type="Proteomes" id="UP000281553">
    <property type="component" value="Unassembled WGS sequence"/>
</dbReference>
<dbReference type="Pfam" id="PF00102">
    <property type="entry name" value="Y_phosphatase"/>
    <property type="match status" value="1"/>
</dbReference>
<dbReference type="InterPro" id="IPR000242">
    <property type="entry name" value="PTP_cat"/>
</dbReference>
<keyword evidence="4" id="KW-1185">Reference proteome</keyword>
<protein>
    <recommendedName>
        <fullName evidence="5">Tyrosine-protein phosphatase domain-containing protein</fullName>
    </recommendedName>
</protein>
<dbReference type="PRINTS" id="PR00700">
    <property type="entry name" value="PRTYPHPHTASE"/>
</dbReference>
<dbReference type="SMART" id="SM00404">
    <property type="entry name" value="PTPc_motif"/>
    <property type="match status" value="1"/>
</dbReference>
<dbReference type="PROSITE" id="PS00383">
    <property type="entry name" value="TYR_PHOSPHATASE_1"/>
    <property type="match status" value="1"/>
</dbReference>
<dbReference type="PANTHER" id="PTHR19134">
    <property type="entry name" value="RECEPTOR-TYPE TYROSINE-PROTEIN PHOSPHATASE"/>
    <property type="match status" value="1"/>
</dbReference>
<name>A0A3P7L6X6_DIBLA</name>
<dbReference type="PROSITE" id="PS50055">
    <property type="entry name" value="TYR_PHOSPHATASE_PTP"/>
    <property type="match status" value="1"/>
</dbReference>
<dbReference type="InterPro" id="IPR029021">
    <property type="entry name" value="Prot-tyrosine_phosphatase-like"/>
</dbReference>
<dbReference type="InterPro" id="IPR003595">
    <property type="entry name" value="Tyr_Pase_cat"/>
</dbReference>
<feature type="domain" description="Tyrosine-protein phosphatase" evidence="1">
    <location>
        <begin position="1"/>
        <end position="265"/>
    </location>
</feature>
<dbReference type="InterPro" id="IPR016130">
    <property type="entry name" value="Tyr_Pase_AS"/>
</dbReference>
<dbReference type="InterPro" id="IPR050348">
    <property type="entry name" value="Protein-Tyr_Phosphatase"/>
</dbReference>
<gene>
    <name evidence="3" type="ORF">DILT_LOCUS8105</name>
</gene>
<evidence type="ECO:0000313" key="4">
    <source>
        <dbReference type="Proteomes" id="UP000281553"/>
    </source>
</evidence>
<dbReference type="SMART" id="SM00194">
    <property type="entry name" value="PTPc"/>
    <property type="match status" value="1"/>
</dbReference>
<sequence length="322" mass="35725">MCVFLTDDQSIVRLDRDWNAYRKDQQPIGPPISEVPTVYVNANYVKACGYDVLGQAAVAPKKSLPAYIATQGPLTHTEADFLYMVHQQHSPAVIMLCNNEEGGKAKCAQYWPTAVDVPEEKRSQTRTVTVTLSEANSSPFMVTRVLTVQPEGKSMSWTFTQLHFLGWSGHVLPSNEEFYQFLQAYNRLRNEKPLSNAFGPTIVHCSAGVGRTGTLICADMLLNQLRKKPSQIDVSGTILASRVFRRNLVQTEDLHRGCFSLLAFHPRLRTGMGMVVMLEQSLDEFAILRLNRTCLQDSVATVPVSCGSPSFLNTFTTGSSGK</sequence>
<evidence type="ECO:0000259" key="2">
    <source>
        <dbReference type="PROSITE" id="PS50056"/>
    </source>
</evidence>